<organism evidence="2 3">
    <name type="scientific">Thiothrix nivea (strain ATCC 35100 / DSM 5205 / JP2)</name>
    <dbReference type="NCBI Taxonomy" id="870187"/>
    <lineage>
        <taxon>Bacteria</taxon>
        <taxon>Pseudomonadati</taxon>
        <taxon>Pseudomonadota</taxon>
        <taxon>Gammaproteobacteria</taxon>
        <taxon>Thiotrichales</taxon>
        <taxon>Thiotrichaceae</taxon>
        <taxon>Thiothrix</taxon>
    </lineage>
</organism>
<accession>A0A656HFZ2</accession>
<keyword evidence="3" id="KW-1185">Reference proteome</keyword>
<evidence type="ECO:0000313" key="2">
    <source>
        <dbReference type="EMBL" id="EIJ34320.1"/>
    </source>
</evidence>
<dbReference type="InterPro" id="IPR018631">
    <property type="entry name" value="AAA-ATPase-like_dom"/>
</dbReference>
<feature type="domain" description="AAA-ATPase-like" evidence="1">
    <location>
        <begin position="5"/>
        <end position="202"/>
    </location>
</feature>
<dbReference type="InterPro" id="IPR012547">
    <property type="entry name" value="PDDEXK_9"/>
</dbReference>
<dbReference type="RefSeq" id="WP_002708251.1">
    <property type="nucleotide sequence ID" value="NZ_JH651384.1"/>
</dbReference>
<dbReference type="Gene3D" id="3.40.50.300">
    <property type="entry name" value="P-loop containing nucleotide triphosphate hydrolases"/>
    <property type="match status" value="1"/>
</dbReference>
<protein>
    <submittedName>
        <fullName evidence="2">AAA-ATPase-like protein</fullName>
    </submittedName>
</protein>
<dbReference type="EMBL" id="JH651384">
    <property type="protein sequence ID" value="EIJ34320.1"/>
    <property type="molecule type" value="Genomic_DNA"/>
</dbReference>
<gene>
    <name evidence="2" type="ORF">Thini_1739</name>
</gene>
<dbReference type="AlphaFoldDB" id="A0A656HFZ2"/>
<dbReference type="InterPro" id="IPR027417">
    <property type="entry name" value="P-loop_NTPase"/>
</dbReference>
<dbReference type="PANTHER" id="PTHR34825">
    <property type="entry name" value="CONSERVED PROTEIN, WITH A WEAK D-GALACTARATE DEHYDRATASE/ALTRONATE HYDROLASE DOMAIN"/>
    <property type="match status" value="1"/>
</dbReference>
<dbReference type="Pfam" id="PF09820">
    <property type="entry name" value="AAA-ATPase_like"/>
    <property type="match status" value="1"/>
</dbReference>
<dbReference type="Proteomes" id="UP000005317">
    <property type="component" value="Unassembled WGS sequence"/>
</dbReference>
<name>A0A656HFZ2_THINJ</name>
<dbReference type="Pfam" id="PF08011">
    <property type="entry name" value="PDDEXK_9"/>
    <property type="match status" value="1"/>
</dbReference>
<evidence type="ECO:0000259" key="1">
    <source>
        <dbReference type="Pfam" id="PF09820"/>
    </source>
</evidence>
<evidence type="ECO:0000313" key="3">
    <source>
        <dbReference type="Proteomes" id="UP000005317"/>
    </source>
</evidence>
<reference evidence="3" key="1">
    <citation type="journal article" date="2011" name="Stand. Genomic Sci.">
        <title>Genome sequence of the filamentous, gliding Thiothrix nivea neotype strain (JP2(T)).</title>
        <authorList>
            <person name="Lapidus A."/>
            <person name="Nolan M."/>
            <person name="Lucas S."/>
            <person name="Glavina Del Rio T."/>
            <person name="Tice H."/>
            <person name="Cheng J.F."/>
            <person name="Tapia R."/>
            <person name="Han C."/>
            <person name="Goodwin L."/>
            <person name="Pitluck S."/>
            <person name="Liolios K."/>
            <person name="Pagani I."/>
            <person name="Ivanova N."/>
            <person name="Huntemann M."/>
            <person name="Mavromatis K."/>
            <person name="Mikhailova N."/>
            <person name="Pati A."/>
            <person name="Chen A."/>
            <person name="Palaniappan K."/>
            <person name="Land M."/>
            <person name="Brambilla E.M."/>
            <person name="Rohde M."/>
            <person name="Abt B."/>
            <person name="Verbarg S."/>
            <person name="Goker M."/>
            <person name="Bristow J."/>
            <person name="Eisen J.A."/>
            <person name="Markowitz V."/>
            <person name="Hugenholtz P."/>
            <person name="Kyrpides N.C."/>
            <person name="Klenk H.P."/>
            <person name="Woyke T."/>
        </authorList>
    </citation>
    <scope>NUCLEOTIDE SEQUENCE [LARGE SCALE GENOMIC DNA]</scope>
    <source>
        <strain evidence="3">ATCC 35100 / DSM 5205 / JP2</strain>
    </source>
</reference>
<dbReference type="OrthoDB" id="7060064at2"/>
<proteinExistence type="predicted"/>
<sequence length="528" mass="60080">MKKLPIGLSSLSTIIQGGYTYVDKTALVHQLATAGQYYFLSRPRRFGKSLLVDTLKELFEGNEPLFQGLAIHPQWDWSARHPVISISFAEGLLQSREQLDNSIRNQLQLNAEKLQLSCANDRDIAACLGEMLRTAYTRHNQRVVVLIDEYDKPILDNLTDAAIAGEMRDGLRNLYSVLKGHDAHLRFVFLTGVSKFSKASIFSGLNNLKDITLDPRYATLCGYTQAELEHCFAERLHDVDLPKLKQWYNGYQWLGEGVYNPFDILLFLDTGKSYRSYWFETGTPTFLLKLLKDGQYYLPELEQFAVQETRLGSFDMDDMPAEVLLFQTGYLTIHETLQMGNQLGFILGYPNLEVKLSLNTHLLSYLTPPVSRAAQISLQLYRLLAKTDMEGLRDTFKRFFAGIPHDWYRNNHLDQYEGYYASLFYAHMVACGANTIPEDVTSVGQIDLTVMVEGSVFVFEFKVVNTDRADGSALAQIKAKGYADKYREEQALWLVGVEFSKQTRNIVGFEWERGDLAVTDASPPDRVH</sequence>
<dbReference type="PANTHER" id="PTHR34825:SF1">
    <property type="entry name" value="AAA-ATPASE-LIKE DOMAIN-CONTAINING PROTEIN"/>
    <property type="match status" value="1"/>
</dbReference>